<evidence type="ECO:0000256" key="7">
    <source>
        <dbReference type="RuleBase" id="RU004011"/>
    </source>
</evidence>
<dbReference type="InterPro" id="IPR011410">
    <property type="entry name" value="NDPK7"/>
</dbReference>
<dbReference type="InterPro" id="IPR037993">
    <property type="entry name" value="NDPk7B"/>
</dbReference>
<evidence type="ECO:0000256" key="3">
    <source>
        <dbReference type="ARBA" id="ARBA00023212"/>
    </source>
</evidence>
<dbReference type="SMART" id="SM00676">
    <property type="entry name" value="DM10"/>
    <property type="match status" value="1"/>
</dbReference>
<evidence type="ECO:0000313" key="10">
    <source>
        <dbReference type="RefSeq" id="XP_015516945.1"/>
    </source>
</evidence>
<dbReference type="FunFam" id="3.30.70.141:FF:000004">
    <property type="entry name" value="Nucleoside diphosphate kinase 7"/>
    <property type="match status" value="1"/>
</dbReference>
<evidence type="ECO:0000259" key="8">
    <source>
        <dbReference type="PROSITE" id="PS51336"/>
    </source>
</evidence>
<dbReference type="OrthoDB" id="270127at2759"/>
<accession>A0A6J0BR01</accession>
<reference evidence="10" key="1">
    <citation type="submission" date="2025-08" db="UniProtKB">
        <authorList>
            <consortium name="RefSeq"/>
        </authorList>
    </citation>
    <scope>IDENTIFICATION</scope>
    <source>
        <tissue evidence="10">Thorax and Abdomen</tissue>
    </source>
</reference>
<dbReference type="PANTHER" id="PTHR43109:SF2">
    <property type="entry name" value="NUCLEOSIDE DIPHOSPHATE KINASE 7"/>
    <property type="match status" value="1"/>
</dbReference>
<organism evidence="10">
    <name type="scientific">Neodiprion lecontei</name>
    <name type="common">Redheaded pine sawfly</name>
    <dbReference type="NCBI Taxonomy" id="441921"/>
    <lineage>
        <taxon>Eukaryota</taxon>
        <taxon>Metazoa</taxon>
        <taxon>Ecdysozoa</taxon>
        <taxon>Arthropoda</taxon>
        <taxon>Hexapoda</taxon>
        <taxon>Insecta</taxon>
        <taxon>Pterygota</taxon>
        <taxon>Neoptera</taxon>
        <taxon>Endopterygota</taxon>
        <taxon>Hymenoptera</taxon>
        <taxon>Tenthredinoidea</taxon>
        <taxon>Diprionidae</taxon>
        <taxon>Diprioninae</taxon>
        <taxon>Neodiprion</taxon>
    </lineage>
</organism>
<dbReference type="GO" id="GO:0004550">
    <property type="term" value="F:nucleoside diphosphate kinase activity"/>
    <property type="evidence" value="ECO:0007669"/>
    <property type="project" value="InterPro"/>
</dbReference>
<dbReference type="PIRSF" id="PIRSF036503">
    <property type="entry name" value="NDK7"/>
    <property type="match status" value="1"/>
</dbReference>
<gene>
    <name evidence="10" type="primary">LOC107222196</name>
</gene>
<protein>
    <submittedName>
        <fullName evidence="10">Nucleoside diphosphate kinase 7</fullName>
    </submittedName>
</protein>
<dbReference type="GO" id="GO:0006241">
    <property type="term" value="P:CTP biosynthetic process"/>
    <property type="evidence" value="ECO:0007669"/>
    <property type="project" value="InterPro"/>
</dbReference>
<keyword evidence="10" id="KW-0808">Transferase</keyword>
<dbReference type="InterPro" id="IPR006602">
    <property type="entry name" value="DM10_dom"/>
</dbReference>
<name>A0A6J0BR01_NEOLC</name>
<dbReference type="CDD" id="cd04412">
    <property type="entry name" value="NDPk7B"/>
    <property type="match status" value="1"/>
</dbReference>
<dbReference type="GO" id="GO:0006183">
    <property type="term" value="P:GTP biosynthetic process"/>
    <property type="evidence" value="ECO:0007669"/>
    <property type="project" value="InterPro"/>
</dbReference>
<keyword evidence="4" id="KW-0966">Cell projection</keyword>
<dbReference type="InterPro" id="IPR001564">
    <property type="entry name" value="Nucleoside_diP_kinase"/>
</dbReference>
<dbReference type="InterPro" id="IPR034907">
    <property type="entry name" value="NDK-like_dom"/>
</dbReference>
<dbReference type="AlphaFoldDB" id="A0A6J0BR01"/>
<dbReference type="GO" id="GO:0005813">
    <property type="term" value="C:centrosome"/>
    <property type="evidence" value="ECO:0007669"/>
    <property type="project" value="TreeGrafter"/>
</dbReference>
<dbReference type="Gene3D" id="2.30.29.170">
    <property type="match status" value="1"/>
</dbReference>
<dbReference type="CTD" id="41174"/>
<dbReference type="GO" id="GO:0006228">
    <property type="term" value="P:UTP biosynthetic process"/>
    <property type="evidence" value="ECO:0007669"/>
    <property type="project" value="InterPro"/>
</dbReference>
<dbReference type="FunCoup" id="A0A6J0BR01">
    <property type="interactions" value="552"/>
</dbReference>
<sequence length="385" mass="43981">MSSDYSEKHTFEAEWFDPVASLLKKFLLYYFPADNTVEIYDIKNRKVFLRRTKCQGITAKDFYIGGMVHIFSRCLKIKDFADGATKAKLADQMERTLAIIKPDAIDKMGEILKRITRNNFHIGNVKMVHMTRDEAEEFYNKHRGQSDLPMLLKYMTSGPILTLQLIGEQGIDKWRELMGPTDSVEARETAQNTIRACYGKDKVYNAVHGSDSSESAARELRYFFPDEKVRSRSIKNTATLKNCTCCVIKPHAVQSRLIGYIIDDIQKAGYTISAVQQFYVDPTNVEEFLEVYKGVLPEYGAMVTEMQSGPCVAMEITHSHREKDVPTEFRKLCGPMDPDIARQLRPETLRAKYGKTKVQNAVHCSDLPEDGLLEVEYFFKILADS</sequence>
<comment type="subcellular location">
    <subcellularLocation>
        <location evidence="1">Cytoplasm</location>
        <location evidence="1">Cytoskeleton</location>
        <location evidence="1">Cilium axoneme</location>
    </subcellularLocation>
</comment>
<evidence type="ECO:0000256" key="6">
    <source>
        <dbReference type="PROSITE-ProRule" id="PRU00706"/>
    </source>
</evidence>
<comment type="caution">
    <text evidence="6">Lacks conserved residue(s) required for the propagation of feature annotation.</text>
</comment>
<keyword evidence="10" id="KW-0418">Kinase</keyword>
<keyword evidence="2" id="KW-0963">Cytoplasm</keyword>
<dbReference type="Pfam" id="PF00334">
    <property type="entry name" value="NDK"/>
    <property type="match status" value="2"/>
</dbReference>
<dbReference type="GeneID" id="107222196"/>
<keyword evidence="9" id="KW-1185">Reference proteome</keyword>
<dbReference type="SMART" id="SM00562">
    <property type="entry name" value="NDK"/>
    <property type="match status" value="2"/>
</dbReference>
<comment type="similarity">
    <text evidence="6 7">Belongs to the NDK family.</text>
</comment>
<evidence type="ECO:0000313" key="9">
    <source>
        <dbReference type="Proteomes" id="UP000829291"/>
    </source>
</evidence>
<evidence type="ECO:0000256" key="5">
    <source>
        <dbReference type="PIRSR" id="PIRSR036503-50"/>
    </source>
</evidence>
<dbReference type="Gene3D" id="3.30.70.141">
    <property type="entry name" value="Nucleoside diphosphate kinase-like domain"/>
    <property type="match status" value="2"/>
</dbReference>
<keyword evidence="3" id="KW-0206">Cytoskeleton</keyword>
<dbReference type="PRINTS" id="PR01243">
    <property type="entry name" value="NUCDPKINASE"/>
</dbReference>
<evidence type="ECO:0000256" key="4">
    <source>
        <dbReference type="ARBA" id="ARBA00023273"/>
    </source>
</evidence>
<dbReference type="PROSITE" id="PS51336">
    <property type="entry name" value="DM10"/>
    <property type="match status" value="1"/>
</dbReference>
<dbReference type="GO" id="GO:0005879">
    <property type="term" value="C:axonemal microtubule"/>
    <property type="evidence" value="ECO:0007669"/>
    <property type="project" value="TreeGrafter"/>
</dbReference>
<proteinExistence type="inferred from homology"/>
<evidence type="ECO:0000256" key="1">
    <source>
        <dbReference type="ARBA" id="ARBA00004430"/>
    </source>
</evidence>
<dbReference type="InParanoid" id="A0A6J0BR01"/>
<dbReference type="Proteomes" id="UP000829291">
    <property type="component" value="Chromosome 3"/>
</dbReference>
<dbReference type="KEGG" id="nlo:107222196"/>
<dbReference type="SUPFAM" id="SSF54919">
    <property type="entry name" value="Nucleoside diphosphate kinase, NDK"/>
    <property type="match status" value="2"/>
</dbReference>
<dbReference type="RefSeq" id="XP_015516945.1">
    <property type="nucleotide sequence ID" value="XM_015661459.2"/>
</dbReference>
<dbReference type="PROSITE" id="PS51374">
    <property type="entry name" value="NDPK_LIKE"/>
    <property type="match status" value="2"/>
</dbReference>
<feature type="domain" description="DM10" evidence="8">
    <location>
        <begin position="5"/>
        <end position="93"/>
    </location>
</feature>
<feature type="active site" description="Pros-phosphohistidine intermediate" evidence="5">
    <location>
        <position position="208"/>
    </location>
</feature>
<dbReference type="InterPro" id="IPR036850">
    <property type="entry name" value="NDK-like_dom_sf"/>
</dbReference>
<dbReference type="GO" id="GO:0005524">
    <property type="term" value="F:ATP binding"/>
    <property type="evidence" value="ECO:0007669"/>
    <property type="project" value="InterPro"/>
</dbReference>
<evidence type="ECO:0000256" key="2">
    <source>
        <dbReference type="ARBA" id="ARBA00022490"/>
    </source>
</evidence>
<dbReference type="PANTHER" id="PTHR43109">
    <property type="entry name" value="NUCLEOSIDE DIPHOSPHATE KINASE 7"/>
    <property type="match status" value="1"/>
</dbReference>